<evidence type="ECO:0000313" key="1">
    <source>
        <dbReference type="EMBL" id="CUH72793.1"/>
    </source>
</evidence>
<proteinExistence type="predicted"/>
<organism evidence="1 2">
    <name type="scientific">Thalassovita autumnalis</name>
    <dbReference type="NCBI Taxonomy" id="2072972"/>
    <lineage>
        <taxon>Bacteria</taxon>
        <taxon>Pseudomonadati</taxon>
        <taxon>Pseudomonadota</taxon>
        <taxon>Alphaproteobacteria</taxon>
        <taxon>Rhodobacterales</taxon>
        <taxon>Roseobacteraceae</taxon>
        <taxon>Thalassovita</taxon>
    </lineage>
</organism>
<dbReference type="Proteomes" id="UP000051887">
    <property type="component" value="Unassembled WGS sequence"/>
</dbReference>
<accession>A0A0P1FVD1</accession>
<name>A0A0P1FVD1_9RHOB</name>
<reference evidence="1 2" key="1">
    <citation type="submission" date="2015-09" db="EMBL/GenBank/DDBJ databases">
        <authorList>
            <consortium name="Swine Surveillance"/>
        </authorList>
    </citation>
    <scope>NUCLEOTIDE SEQUENCE [LARGE SCALE GENOMIC DNA]</scope>
    <source>
        <strain evidence="1 2">5120</strain>
    </source>
</reference>
<sequence length="202" mass="22148">MTLQNRVLPTGEIIATPERGMMTGNRGILHRDDGTLGVSRWQHPHWVCCQLQFRGRYHGPMPNRGWTALFFLDEAVALAAGHRPCHFCRHTDAMRFKAAWADANGPATAPEIDRILHPARVTRQRQQVRFSAAASGLPDGAFILRAGQAALIWQGQAYVYSPAGYGAAQPIPQGDVTVLTPKPILDVLSAGYRPMLHPSVPA</sequence>
<dbReference type="RefSeq" id="WP_058243967.1">
    <property type="nucleotide sequence ID" value="NZ_CYSC01000034.1"/>
</dbReference>
<gene>
    <name evidence="1" type="ORF">TL5120_02590</name>
</gene>
<dbReference type="EMBL" id="CYSC01000034">
    <property type="protein sequence ID" value="CUH72793.1"/>
    <property type="molecule type" value="Genomic_DNA"/>
</dbReference>
<evidence type="ECO:0000313" key="2">
    <source>
        <dbReference type="Proteomes" id="UP000051887"/>
    </source>
</evidence>
<protein>
    <submittedName>
        <fullName evidence="1">Uncharacterized protein</fullName>
    </submittedName>
</protein>
<dbReference type="AlphaFoldDB" id="A0A0P1FVD1"/>